<protein>
    <submittedName>
        <fullName evidence="1">Uncharacterized protein</fullName>
    </submittedName>
</protein>
<dbReference type="EMBL" id="CP069352">
    <property type="protein sequence ID" value="QRK86002.1"/>
    <property type="molecule type" value="Genomic_DNA"/>
</dbReference>
<reference evidence="1 2" key="1">
    <citation type="submission" date="2021-03" db="EMBL/GenBank/DDBJ databases">
        <title>P. granadensis CT364 genome publication.</title>
        <authorList>
            <person name="Stach J."/>
            <person name="Montero-Calasanz Md.C."/>
        </authorList>
    </citation>
    <scope>NUCLEOTIDE SEQUENCE [LARGE SCALE GENOMIC DNA]</scope>
    <source>
        <strain evidence="1 2">CT364</strain>
    </source>
</reference>
<sequence>MGPNVEDVRHGRRVLPRPAFFNRKCSACRHGYAGRHQEITIKAVKPCSNNRKYVKQGSFFLPRRCC</sequence>
<organism evidence="1 2">
    <name type="scientific">Pseudomonas granadensis</name>
    <dbReference type="NCBI Taxonomy" id="1421430"/>
    <lineage>
        <taxon>Bacteria</taxon>
        <taxon>Pseudomonadati</taxon>
        <taxon>Pseudomonadota</taxon>
        <taxon>Gammaproteobacteria</taxon>
        <taxon>Pseudomonadales</taxon>
        <taxon>Pseudomonadaceae</taxon>
        <taxon>Pseudomonas</taxon>
    </lineage>
</organism>
<keyword evidence="2" id="KW-1185">Reference proteome</keyword>
<dbReference type="SUPFAM" id="SSF50129">
    <property type="entry name" value="GroES-like"/>
    <property type="match status" value="1"/>
</dbReference>
<accession>A0ABX7GLJ6</accession>
<dbReference type="Proteomes" id="UP000663686">
    <property type="component" value="Chromosome"/>
</dbReference>
<dbReference type="InterPro" id="IPR011032">
    <property type="entry name" value="GroES-like_sf"/>
</dbReference>
<evidence type="ECO:0000313" key="1">
    <source>
        <dbReference type="EMBL" id="QRK86002.1"/>
    </source>
</evidence>
<evidence type="ECO:0000313" key="2">
    <source>
        <dbReference type="Proteomes" id="UP000663686"/>
    </source>
</evidence>
<gene>
    <name evidence="1" type="ORF">JN757_09595</name>
</gene>
<name>A0ABX7GLJ6_9PSED</name>
<proteinExistence type="predicted"/>